<evidence type="ECO:0000313" key="3">
    <source>
        <dbReference type="Proteomes" id="UP000643701"/>
    </source>
</evidence>
<evidence type="ECO:0000313" key="2">
    <source>
        <dbReference type="EMBL" id="NGZ89637.1"/>
    </source>
</evidence>
<gene>
    <name evidence="2" type="ORF">G7034_05160</name>
</gene>
<feature type="transmembrane region" description="Helical" evidence="1">
    <location>
        <begin position="177"/>
        <end position="196"/>
    </location>
</feature>
<dbReference type="GO" id="GO:0005886">
    <property type="term" value="C:plasma membrane"/>
    <property type="evidence" value="ECO:0007669"/>
    <property type="project" value="UniProtKB-SubCell"/>
</dbReference>
<dbReference type="PANTHER" id="PTHR37305">
    <property type="entry name" value="INTEGRAL MEMBRANE PROTEIN-RELATED"/>
    <property type="match status" value="1"/>
</dbReference>
<sequence length="271" mass="31468">MRRLLSIELFKLKFSKSAKVLSIIYFLLFFTTAIFSMIKFKFGDFEFQLAEQGIFNFPYIWHFNTYMVALIKIFLAVVIVSMVSSEYTNRTLKQNFIDGLSKKEFVLSKFYTILVFALVSTLLVFIVSLVLGLIYSDYNEAGIIFSDLHFLLAYFIKLTAFFSLCMFLGILIRKSAFALGFLFLLLIIEAIAMISLRNEIPWLSNFFPLESMANLIKEPFTRFNVVKSASTAMGTDFSRDVKTYWYEYLIPVGWTFVFIFGSLKVLKNRDL</sequence>
<feature type="transmembrane region" description="Helical" evidence="1">
    <location>
        <begin position="248"/>
        <end position="266"/>
    </location>
</feature>
<dbReference type="AlphaFoldDB" id="A0A967ACA8"/>
<comment type="caution">
    <text evidence="2">The sequence shown here is derived from an EMBL/GenBank/DDBJ whole genome shotgun (WGS) entry which is preliminary data.</text>
</comment>
<keyword evidence="1" id="KW-0812">Transmembrane</keyword>
<feature type="transmembrane region" description="Helical" evidence="1">
    <location>
        <begin position="148"/>
        <end position="170"/>
    </location>
</feature>
<feature type="transmembrane region" description="Helical" evidence="1">
    <location>
        <begin position="110"/>
        <end position="136"/>
    </location>
</feature>
<dbReference type="Pfam" id="PF12679">
    <property type="entry name" value="ABC2_membrane_2"/>
    <property type="match status" value="1"/>
</dbReference>
<name>A0A967ACA8_9FLAO</name>
<keyword evidence="1" id="KW-1133">Transmembrane helix</keyword>
<accession>A0A967ACA8</accession>
<proteinExistence type="predicted"/>
<keyword evidence="1" id="KW-0472">Membrane</keyword>
<dbReference type="PANTHER" id="PTHR37305:SF1">
    <property type="entry name" value="MEMBRANE PROTEIN"/>
    <property type="match status" value="1"/>
</dbReference>
<reference evidence="2" key="1">
    <citation type="submission" date="2020-03" db="EMBL/GenBank/DDBJ databases">
        <title>Psychroflexus Maritimus sp. nov., isolate from marine sediment.</title>
        <authorList>
            <person name="Zhong Y.-L."/>
        </authorList>
    </citation>
    <scope>NUCLEOTIDE SEQUENCE</scope>
    <source>
        <strain evidence="2">C1</strain>
    </source>
</reference>
<organism evidence="2 3">
    <name type="scientific">Psychroflexus maritimus</name>
    <dbReference type="NCBI Taxonomy" id="2714865"/>
    <lineage>
        <taxon>Bacteria</taxon>
        <taxon>Pseudomonadati</taxon>
        <taxon>Bacteroidota</taxon>
        <taxon>Flavobacteriia</taxon>
        <taxon>Flavobacteriales</taxon>
        <taxon>Flavobacteriaceae</taxon>
        <taxon>Psychroflexus</taxon>
    </lineage>
</organism>
<keyword evidence="3" id="KW-1185">Reference proteome</keyword>
<feature type="transmembrane region" description="Helical" evidence="1">
    <location>
        <begin position="60"/>
        <end position="83"/>
    </location>
</feature>
<dbReference type="EMBL" id="JAANAS010000039">
    <property type="protein sequence ID" value="NGZ89637.1"/>
    <property type="molecule type" value="Genomic_DNA"/>
</dbReference>
<dbReference type="Proteomes" id="UP000643701">
    <property type="component" value="Unassembled WGS sequence"/>
</dbReference>
<dbReference type="RefSeq" id="WP_166399897.1">
    <property type="nucleotide sequence ID" value="NZ_JAANAS010000039.1"/>
</dbReference>
<protein>
    <submittedName>
        <fullName evidence="2">ABC transporter permease</fullName>
    </submittedName>
</protein>
<feature type="transmembrane region" description="Helical" evidence="1">
    <location>
        <begin position="20"/>
        <end position="40"/>
    </location>
</feature>
<dbReference type="GO" id="GO:0140359">
    <property type="term" value="F:ABC-type transporter activity"/>
    <property type="evidence" value="ECO:0007669"/>
    <property type="project" value="InterPro"/>
</dbReference>
<evidence type="ECO:0000256" key="1">
    <source>
        <dbReference type="SAM" id="Phobius"/>
    </source>
</evidence>